<dbReference type="NCBIfam" id="TIGR01479">
    <property type="entry name" value="GMP_PMI"/>
    <property type="match status" value="1"/>
</dbReference>
<dbReference type="GO" id="GO:0004476">
    <property type="term" value="F:mannose-6-phosphate isomerase activity"/>
    <property type="evidence" value="ECO:0007669"/>
    <property type="project" value="UniProtKB-EC"/>
</dbReference>
<sequence>MTATASAVENRPANSSRLNVKLKVHPVILAGGSGTRLWPMSREQHPKQLIGLLGEDSLLQSTTHRLDGLDAGYPVAEQLVVVCNEDHRFTTAEQLRVSGVQSRLILEPCARDTAPALTIAALSVLALDEDGIMVVMPADHAVTDSEGFHAAVATGVRHAANGHIVTMGIVPARAETGYGYIRIGAAVAAVAADTANNASDDRAIVAHQLDRFVEKPHLELAQHYVESKEYWWNSGIFILRASTWLKAVRHFQPAIYEACEAAHAQGKTDGDFFRVQRDAFDACPKNSIDYAVMEQLGNDTSVCSGVVVPLNAGWSDVGSWDAIWDILPKDGDDNVGRGNVMFEGAASTFAHSEGRLIACVGTQDLVVVETDDAILVADKNRVQDVKKVVGRIREKQGTEAVNHRKVHRPWGHYDSVDMGERFQVKRIVVKPGAQLSLQMHHHRAEHWIVVRGTALVTRGEERFIVSENESAYIPLGIKHRLENPGKMPLEIIEVQSGSYLGEDDIVRFDDTYGRQ</sequence>
<evidence type="ECO:0000256" key="7">
    <source>
        <dbReference type="ARBA" id="ARBA00047343"/>
    </source>
</evidence>
<keyword evidence="6" id="KW-0342">GTP-binding</keyword>
<dbReference type="EC" id="2.7.7.13" evidence="2"/>
<evidence type="ECO:0000259" key="10">
    <source>
        <dbReference type="Pfam" id="PF01050"/>
    </source>
</evidence>
<dbReference type="Proteomes" id="UP001494588">
    <property type="component" value="Unassembled WGS sequence"/>
</dbReference>
<proteinExistence type="inferred from homology"/>
<dbReference type="CDD" id="cd02509">
    <property type="entry name" value="GDP-M1P_Guanylyltransferase"/>
    <property type="match status" value="1"/>
</dbReference>
<keyword evidence="12" id="KW-0413">Isomerase</keyword>
<reference evidence="12 13" key="1">
    <citation type="submission" date="2024-01" db="EMBL/GenBank/DDBJ databases">
        <title>The diversity of rhizobia nodulating Mimosa spp. in eleven states of Brazil covering several biomes is determined by host plant, location, and edaphic factors.</title>
        <authorList>
            <person name="Rouws L."/>
            <person name="Barauna A."/>
            <person name="Beukes C."/>
            <person name="De Faria S.M."/>
            <person name="Gross E."/>
            <person name="Dos Reis Junior F.B."/>
            <person name="Simon M."/>
            <person name="Maluk M."/>
            <person name="Odee D.W."/>
            <person name="Kenicer G."/>
            <person name="Young J.P.W."/>
            <person name="Reis V.M."/>
            <person name="Zilli J."/>
            <person name="James E.K."/>
        </authorList>
    </citation>
    <scope>NUCLEOTIDE SEQUENCE [LARGE SCALE GENOMIC DNA]</scope>
    <source>
        <strain evidence="12 13">JPY77</strain>
    </source>
</reference>
<dbReference type="CDD" id="cd02213">
    <property type="entry name" value="cupin_PMI_typeII_C"/>
    <property type="match status" value="1"/>
</dbReference>
<evidence type="ECO:0000256" key="3">
    <source>
        <dbReference type="ARBA" id="ARBA00022679"/>
    </source>
</evidence>
<evidence type="ECO:0000256" key="2">
    <source>
        <dbReference type="ARBA" id="ARBA00012387"/>
    </source>
</evidence>
<dbReference type="InterPro" id="IPR014710">
    <property type="entry name" value="RmlC-like_jellyroll"/>
</dbReference>
<comment type="catalytic activity">
    <reaction evidence="7">
        <text>alpha-D-mannose 1-phosphate + GTP + H(+) = GDP-alpha-D-mannose + diphosphate</text>
        <dbReference type="Rhea" id="RHEA:15229"/>
        <dbReference type="ChEBI" id="CHEBI:15378"/>
        <dbReference type="ChEBI" id="CHEBI:33019"/>
        <dbReference type="ChEBI" id="CHEBI:37565"/>
        <dbReference type="ChEBI" id="CHEBI:57527"/>
        <dbReference type="ChEBI" id="CHEBI:58409"/>
        <dbReference type="EC" id="2.7.7.13"/>
    </reaction>
</comment>
<dbReference type="SUPFAM" id="SSF51182">
    <property type="entry name" value="RmlC-like cupins"/>
    <property type="match status" value="1"/>
</dbReference>
<keyword evidence="4 12" id="KW-0548">Nucleotidyltransferase</keyword>
<evidence type="ECO:0000259" key="9">
    <source>
        <dbReference type="Pfam" id="PF00483"/>
    </source>
</evidence>
<dbReference type="InterPro" id="IPR011051">
    <property type="entry name" value="RmlC_Cupin_sf"/>
</dbReference>
<keyword evidence="3 12" id="KW-0808">Transferase</keyword>
<protein>
    <recommendedName>
        <fullName evidence="2">mannose-1-phosphate guanylyltransferase</fullName>
        <ecNumber evidence="2">2.7.7.13</ecNumber>
    </recommendedName>
</protein>
<organism evidence="12 13">
    <name type="scientific">Paraburkholderia sabiae</name>
    <dbReference type="NCBI Taxonomy" id="273251"/>
    <lineage>
        <taxon>Bacteria</taxon>
        <taxon>Pseudomonadati</taxon>
        <taxon>Pseudomonadota</taxon>
        <taxon>Betaproteobacteria</taxon>
        <taxon>Burkholderiales</taxon>
        <taxon>Burkholderiaceae</taxon>
        <taxon>Paraburkholderia</taxon>
    </lineage>
</organism>
<dbReference type="InterPro" id="IPR054566">
    <property type="entry name" value="ManC/GMP-like_b-helix"/>
</dbReference>
<dbReference type="Gene3D" id="2.60.120.10">
    <property type="entry name" value="Jelly Rolls"/>
    <property type="match status" value="1"/>
</dbReference>
<dbReference type="InterPro" id="IPR051161">
    <property type="entry name" value="Mannose-6P_isomerase_type2"/>
</dbReference>
<dbReference type="InterPro" id="IPR049577">
    <property type="entry name" value="GMPP_N"/>
</dbReference>
<evidence type="ECO:0000259" key="11">
    <source>
        <dbReference type="Pfam" id="PF22640"/>
    </source>
</evidence>
<dbReference type="SUPFAM" id="SSF53448">
    <property type="entry name" value="Nucleotide-diphospho-sugar transferases"/>
    <property type="match status" value="1"/>
</dbReference>
<dbReference type="Gene3D" id="3.90.550.10">
    <property type="entry name" value="Spore Coat Polysaccharide Biosynthesis Protein SpsA, Chain A"/>
    <property type="match status" value="1"/>
</dbReference>
<dbReference type="InterPro" id="IPR006375">
    <property type="entry name" value="Man1P_GuaTrfase/Man6P_Isoase"/>
</dbReference>
<gene>
    <name evidence="12" type="ORF">V4C55_20425</name>
</gene>
<dbReference type="GO" id="GO:0004475">
    <property type="term" value="F:mannose-1-phosphate guanylyltransferase (GTP) activity"/>
    <property type="evidence" value="ECO:0007669"/>
    <property type="project" value="UniProtKB-EC"/>
</dbReference>
<accession>A0ABU9QF99</accession>
<dbReference type="Pfam" id="PF01050">
    <property type="entry name" value="MannoseP_isomer"/>
    <property type="match status" value="1"/>
</dbReference>
<evidence type="ECO:0000313" key="12">
    <source>
        <dbReference type="EMBL" id="MEM5288101.1"/>
    </source>
</evidence>
<evidence type="ECO:0000313" key="13">
    <source>
        <dbReference type="Proteomes" id="UP001494588"/>
    </source>
</evidence>
<dbReference type="InterPro" id="IPR005835">
    <property type="entry name" value="NTP_transferase_dom"/>
</dbReference>
<dbReference type="EMBL" id="JAZHGC010000016">
    <property type="protein sequence ID" value="MEM5288101.1"/>
    <property type="molecule type" value="Genomic_DNA"/>
</dbReference>
<evidence type="ECO:0000256" key="4">
    <source>
        <dbReference type="ARBA" id="ARBA00022695"/>
    </source>
</evidence>
<dbReference type="PANTHER" id="PTHR46390">
    <property type="entry name" value="MANNOSE-1-PHOSPHATE GUANYLYLTRANSFERASE"/>
    <property type="match status" value="1"/>
</dbReference>
<feature type="domain" description="Nucleotidyl transferase" evidence="9">
    <location>
        <begin position="26"/>
        <end position="330"/>
    </location>
</feature>
<evidence type="ECO:0000256" key="6">
    <source>
        <dbReference type="ARBA" id="ARBA00023134"/>
    </source>
</evidence>
<keyword evidence="5" id="KW-0547">Nucleotide-binding</keyword>
<evidence type="ECO:0000256" key="5">
    <source>
        <dbReference type="ARBA" id="ARBA00022741"/>
    </source>
</evidence>
<dbReference type="RefSeq" id="WP_201652399.1">
    <property type="nucleotide sequence ID" value="NZ_CAJHCS010000015.1"/>
</dbReference>
<feature type="domain" description="Mannose-6-phosphate isomerase type II C-terminal" evidence="10">
    <location>
        <begin position="398"/>
        <end position="510"/>
    </location>
</feature>
<dbReference type="InterPro" id="IPR001538">
    <property type="entry name" value="Man6P_isomerase-2_C"/>
</dbReference>
<evidence type="ECO:0000256" key="8">
    <source>
        <dbReference type="RuleBase" id="RU004190"/>
    </source>
</evidence>
<comment type="caution">
    <text evidence="12">The sequence shown here is derived from an EMBL/GenBank/DDBJ whole genome shotgun (WGS) entry which is preliminary data.</text>
</comment>
<keyword evidence="13" id="KW-1185">Reference proteome</keyword>
<comment type="similarity">
    <text evidence="1 8">Belongs to the mannose-6-phosphate isomerase type 2 family.</text>
</comment>
<dbReference type="Pfam" id="PF22640">
    <property type="entry name" value="ManC_GMP_beta-helix"/>
    <property type="match status" value="1"/>
</dbReference>
<name>A0ABU9QF99_9BURK</name>
<dbReference type="PANTHER" id="PTHR46390:SF1">
    <property type="entry name" value="MANNOSE-1-PHOSPHATE GUANYLYLTRANSFERASE"/>
    <property type="match status" value="1"/>
</dbReference>
<feature type="domain" description="MannoseP isomerase/GMP-like beta-helix" evidence="11">
    <location>
        <begin position="346"/>
        <end position="391"/>
    </location>
</feature>
<dbReference type="InterPro" id="IPR029044">
    <property type="entry name" value="Nucleotide-diphossugar_trans"/>
</dbReference>
<dbReference type="Pfam" id="PF00483">
    <property type="entry name" value="NTP_transferase"/>
    <property type="match status" value="1"/>
</dbReference>
<evidence type="ECO:0000256" key="1">
    <source>
        <dbReference type="ARBA" id="ARBA00006115"/>
    </source>
</evidence>